<evidence type="ECO:0000313" key="1">
    <source>
        <dbReference type="EMBL" id="MEJ7139444.1"/>
    </source>
</evidence>
<reference evidence="1" key="1">
    <citation type="submission" date="2023-10" db="EMBL/GenBank/DDBJ databases">
        <title>Amphibacter perezi, gen. nov., sp. nov. a novel taxa of the family Comamonadaceae, class Betaproteobacteria isolated from the skin microbiota of Pelophylax perezi from different populations.</title>
        <authorList>
            <person name="Costa S."/>
            <person name="Proenca D.N."/>
            <person name="Lopes I."/>
            <person name="Morais P.V."/>
        </authorList>
    </citation>
    <scope>NUCLEOTIDE SEQUENCE</scope>
    <source>
        <strain evidence="1">SL12-8</strain>
    </source>
</reference>
<keyword evidence="2" id="KW-1185">Reference proteome</keyword>
<accession>A0ACC6P6H3</accession>
<gene>
    <name evidence="1" type="ORF">RV045_13545</name>
</gene>
<dbReference type="EMBL" id="JAWDIE010000028">
    <property type="protein sequence ID" value="MEJ7139444.1"/>
    <property type="molecule type" value="Genomic_DNA"/>
</dbReference>
<comment type="caution">
    <text evidence="1">The sequence shown here is derived from an EMBL/GenBank/DDBJ whole genome shotgun (WGS) entry which is preliminary data.</text>
</comment>
<dbReference type="Proteomes" id="UP001364695">
    <property type="component" value="Unassembled WGS sequence"/>
</dbReference>
<evidence type="ECO:0000313" key="2">
    <source>
        <dbReference type="Proteomes" id="UP001364695"/>
    </source>
</evidence>
<name>A0ACC6P6H3_9BURK</name>
<sequence length="657" mass="71089">MSSWRDILRGGSEAPDAVPLGAATGRRRKGPAPVKARAEKPSADKPAKAARAASANREASPGRLSAVMTWLNGRSDAADEGGMAHATSPVLASKTPASRATAIVVLLGVAAVVMAGRAMWVQWYNQDFYLQEGDKRYTQVIRTPGERGQIFDRTGQLLATSVPAPSIFAVPKELDASDTQRGQLARLLGMTPAQLDRRLLENRNFVWLQRQADPQTWDKIRALGLKGLNTVTESRRGYPEGEVMSQVLGMTNDVGEGIAGIELSMNRQLVGEPGRRVAVRNRLGEPIEIREEIPPTHGKDVYLSLDSKIQFTAFQAIRDEVTRRKAAAGSVVVLDAQTGEILALANYPTFDPENRRKVVPALMRNRAVTDTFEPGSTVKPFIAAWAMQTGRVRPNTVLPTASGRIVVSGVTLHDDHAFGNLTVAQTIQKSSNVGAVTMAMRFSRQEMWNLYHTVGFGTRPDLNFPGLSPGRLRPANTWRPVEQATMAYGYGLSASLLQLAHAYTVFTHDGRLMPLSILRRDPKDIPAGEPVVSAKVAAEIRHMLQMTAGKGGTAPLAQTSGYSVGGKTGTAHKQEGRGYASNKYRAWFVGLSPVEKPRIIVGVMVDEPRGVYYGGLVAAPVFSRVVERSLGLLGVVPDRSIQPGIITAKDMAPESVQ</sequence>
<protein>
    <submittedName>
        <fullName evidence="1">Penicillin-binding protein 2</fullName>
    </submittedName>
</protein>
<proteinExistence type="predicted"/>
<organism evidence="1 2">
    <name type="scientific">Amphibiibacter pelophylacis</name>
    <dbReference type="NCBI Taxonomy" id="1799477"/>
    <lineage>
        <taxon>Bacteria</taxon>
        <taxon>Pseudomonadati</taxon>
        <taxon>Pseudomonadota</taxon>
        <taxon>Betaproteobacteria</taxon>
        <taxon>Burkholderiales</taxon>
        <taxon>Sphaerotilaceae</taxon>
        <taxon>Amphibiibacter</taxon>
    </lineage>
</organism>